<evidence type="ECO:0000256" key="1">
    <source>
        <dbReference type="SAM" id="MobiDB-lite"/>
    </source>
</evidence>
<organism evidence="2 3">
    <name type="scientific">Xenotaenia resolanae</name>
    <dbReference type="NCBI Taxonomy" id="208358"/>
    <lineage>
        <taxon>Eukaryota</taxon>
        <taxon>Metazoa</taxon>
        <taxon>Chordata</taxon>
        <taxon>Craniata</taxon>
        <taxon>Vertebrata</taxon>
        <taxon>Euteleostomi</taxon>
        <taxon>Actinopterygii</taxon>
        <taxon>Neopterygii</taxon>
        <taxon>Teleostei</taxon>
        <taxon>Neoteleostei</taxon>
        <taxon>Acanthomorphata</taxon>
        <taxon>Ovalentaria</taxon>
        <taxon>Atherinomorphae</taxon>
        <taxon>Cyprinodontiformes</taxon>
        <taxon>Goodeidae</taxon>
        <taxon>Xenotaenia</taxon>
    </lineage>
</organism>
<sequence length="93" mass="10232">MVNTSLNSLPRTAVDPSDQVQDSLPASLSLRVQRRTPSGGIHPHDTLAGHPQPLWFAHLSQDSPPTSTMSRFWKPAGYGVLTLPRKHPFNKPV</sequence>
<evidence type="ECO:0000313" key="2">
    <source>
        <dbReference type="EMBL" id="MEQ2273993.1"/>
    </source>
</evidence>
<dbReference type="Proteomes" id="UP001444071">
    <property type="component" value="Unassembled WGS sequence"/>
</dbReference>
<gene>
    <name evidence="2" type="ORF">XENORESO_012146</name>
</gene>
<feature type="region of interest" description="Disordered" evidence="1">
    <location>
        <begin position="1"/>
        <end position="49"/>
    </location>
</feature>
<evidence type="ECO:0000313" key="3">
    <source>
        <dbReference type="Proteomes" id="UP001444071"/>
    </source>
</evidence>
<reference evidence="2 3" key="1">
    <citation type="submission" date="2021-06" db="EMBL/GenBank/DDBJ databases">
        <authorList>
            <person name="Palmer J.M."/>
        </authorList>
    </citation>
    <scope>NUCLEOTIDE SEQUENCE [LARGE SCALE GENOMIC DNA]</scope>
    <source>
        <strain evidence="2 3">XR_2019</strain>
        <tissue evidence="2">Muscle</tissue>
    </source>
</reference>
<keyword evidence="3" id="KW-1185">Reference proteome</keyword>
<proteinExistence type="predicted"/>
<feature type="compositionally biased region" description="Polar residues" evidence="1">
    <location>
        <begin position="1"/>
        <end position="10"/>
    </location>
</feature>
<dbReference type="EMBL" id="JAHRIM010073822">
    <property type="protein sequence ID" value="MEQ2273993.1"/>
    <property type="molecule type" value="Genomic_DNA"/>
</dbReference>
<comment type="caution">
    <text evidence="2">The sequence shown here is derived from an EMBL/GenBank/DDBJ whole genome shotgun (WGS) entry which is preliminary data.</text>
</comment>
<protein>
    <submittedName>
        <fullName evidence="2">Uncharacterized protein</fullName>
    </submittedName>
</protein>
<accession>A0ABV0WWH4</accession>
<name>A0ABV0WWH4_9TELE</name>